<dbReference type="PANTHER" id="PTHR34137:SF1">
    <property type="entry name" value="EXODEOXYRIBONUCLEASE 7 SMALL SUBUNIT"/>
    <property type="match status" value="1"/>
</dbReference>
<dbReference type="HAMAP" id="MF_00337">
    <property type="entry name" value="Exonuc_7_S"/>
    <property type="match status" value="1"/>
</dbReference>
<comment type="similarity">
    <text evidence="1 6">Belongs to the XseB family.</text>
</comment>
<dbReference type="InterPro" id="IPR037004">
    <property type="entry name" value="Exonuc_VII_ssu_sf"/>
</dbReference>
<keyword evidence="2 6" id="KW-0963">Cytoplasm</keyword>
<comment type="subunit">
    <text evidence="6">Heterooligomer composed of large and small subunits.</text>
</comment>
<comment type="function">
    <text evidence="6">Bidirectionally degrades single-stranded DNA into large acid-insoluble oligonucleotides, which are then degraded further into small acid-soluble oligonucleotides.</text>
</comment>
<evidence type="ECO:0000313" key="7">
    <source>
        <dbReference type="EMBL" id="MBD8893116.1"/>
    </source>
</evidence>
<evidence type="ECO:0000256" key="2">
    <source>
        <dbReference type="ARBA" id="ARBA00022490"/>
    </source>
</evidence>
<keyword evidence="8" id="KW-1185">Reference proteome</keyword>
<protein>
    <recommendedName>
        <fullName evidence="6">Exodeoxyribonuclease 7 small subunit</fullName>
        <ecNumber evidence="6">3.1.11.6</ecNumber>
    </recommendedName>
    <alternativeName>
        <fullName evidence="6">Exodeoxyribonuclease VII small subunit</fullName>
        <shortName evidence="6">Exonuclease VII small subunit</shortName>
    </alternativeName>
</protein>
<dbReference type="EC" id="3.1.11.6" evidence="6"/>
<reference evidence="7 8" key="2">
    <citation type="journal article" date="2021" name="Int. J. Syst. Evol. Microbiol.">
        <title>Roseibium litorale sp. nov., isolated from a tidal flat sediment and proposal for the reclassification of Labrenzia polysiphoniae as Roseibium polysiphoniae comb. nov.</title>
        <authorList>
            <person name="Liu Y."/>
            <person name="Pei T."/>
            <person name="Du J."/>
            <person name="Chao M."/>
            <person name="Deng M.R."/>
            <person name="Zhu H."/>
        </authorList>
    </citation>
    <scope>NUCLEOTIDE SEQUENCE [LARGE SCALE GENOMIC DNA]</scope>
    <source>
        <strain evidence="7 8">4C16A</strain>
    </source>
</reference>
<name>A0ABR9CQH8_9HYPH</name>
<evidence type="ECO:0000256" key="4">
    <source>
        <dbReference type="ARBA" id="ARBA00022801"/>
    </source>
</evidence>
<comment type="caution">
    <text evidence="7">The sequence shown here is derived from an EMBL/GenBank/DDBJ whole genome shotgun (WGS) entry which is preliminary data.</text>
</comment>
<dbReference type="Pfam" id="PF02609">
    <property type="entry name" value="Exonuc_VII_S"/>
    <property type="match status" value="1"/>
</dbReference>
<dbReference type="PANTHER" id="PTHR34137">
    <property type="entry name" value="EXODEOXYRIBONUCLEASE 7 SMALL SUBUNIT"/>
    <property type="match status" value="1"/>
</dbReference>
<dbReference type="SUPFAM" id="SSF116842">
    <property type="entry name" value="XseB-like"/>
    <property type="match status" value="1"/>
</dbReference>
<dbReference type="NCBIfam" id="TIGR01280">
    <property type="entry name" value="xseB"/>
    <property type="match status" value="1"/>
</dbReference>
<dbReference type="GO" id="GO:0008855">
    <property type="term" value="F:exodeoxyribonuclease VII activity"/>
    <property type="evidence" value="ECO:0007669"/>
    <property type="project" value="UniProtKB-EC"/>
</dbReference>
<dbReference type="EMBL" id="JACYXI010000011">
    <property type="protein sequence ID" value="MBD8893116.1"/>
    <property type="molecule type" value="Genomic_DNA"/>
</dbReference>
<comment type="subcellular location">
    <subcellularLocation>
        <location evidence="6">Cytoplasm</location>
    </subcellularLocation>
</comment>
<accession>A0ABR9CQH8</accession>
<dbReference type="Proteomes" id="UP000632063">
    <property type="component" value="Unassembled WGS sequence"/>
</dbReference>
<dbReference type="Gene3D" id="1.10.287.1040">
    <property type="entry name" value="Exonuclease VII, small subunit"/>
    <property type="match status" value="1"/>
</dbReference>
<evidence type="ECO:0000256" key="6">
    <source>
        <dbReference type="HAMAP-Rule" id="MF_00337"/>
    </source>
</evidence>
<proteinExistence type="inferred from homology"/>
<evidence type="ECO:0000256" key="5">
    <source>
        <dbReference type="ARBA" id="ARBA00022839"/>
    </source>
</evidence>
<dbReference type="NCBIfam" id="NF002139">
    <property type="entry name" value="PRK00977.1-3"/>
    <property type="match status" value="1"/>
</dbReference>
<dbReference type="RefSeq" id="WP_192149242.1">
    <property type="nucleotide sequence ID" value="NZ_JACYXI010000011.1"/>
</dbReference>
<comment type="catalytic activity">
    <reaction evidence="6">
        <text>Exonucleolytic cleavage in either 5'- to 3'- or 3'- to 5'-direction to yield nucleoside 5'-phosphates.</text>
        <dbReference type="EC" id="3.1.11.6"/>
    </reaction>
</comment>
<sequence length="86" mass="9403">MTSEAAQTDVATLSFEDALQQLETIVRQLEQGNVPLERSIEMYERGAQLRKHCDGLLKAAEAKVEKIQMNQDGSAASTVPLDPESA</sequence>
<gene>
    <name evidence="6" type="primary">xseB</name>
    <name evidence="7" type="ORF">IG616_16355</name>
</gene>
<dbReference type="InterPro" id="IPR003761">
    <property type="entry name" value="Exonuc_VII_S"/>
</dbReference>
<reference evidence="8" key="1">
    <citation type="submission" date="2020-09" db="EMBL/GenBank/DDBJ databases">
        <title>The genome sequence of strain Labrenzia suaedae 4C16A.</title>
        <authorList>
            <person name="Liu Y."/>
        </authorList>
    </citation>
    <scope>NUCLEOTIDE SEQUENCE [LARGE SCALE GENOMIC DNA]</scope>
    <source>
        <strain evidence="8">4C16A</strain>
    </source>
</reference>
<evidence type="ECO:0000256" key="3">
    <source>
        <dbReference type="ARBA" id="ARBA00022722"/>
    </source>
</evidence>
<keyword evidence="3 6" id="KW-0540">Nuclease</keyword>
<evidence type="ECO:0000256" key="1">
    <source>
        <dbReference type="ARBA" id="ARBA00009998"/>
    </source>
</evidence>
<keyword evidence="5 6" id="KW-0269">Exonuclease</keyword>
<keyword evidence="4 6" id="KW-0378">Hydrolase</keyword>
<evidence type="ECO:0000313" key="8">
    <source>
        <dbReference type="Proteomes" id="UP000632063"/>
    </source>
</evidence>
<organism evidence="7 8">
    <name type="scientific">Roseibium litorale</name>
    <dbReference type="NCBI Taxonomy" id="2803841"/>
    <lineage>
        <taxon>Bacteria</taxon>
        <taxon>Pseudomonadati</taxon>
        <taxon>Pseudomonadota</taxon>
        <taxon>Alphaproteobacteria</taxon>
        <taxon>Hyphomicrobiales</taxon>
        <taxon>Stappiaceae</taxon>
        <taxon>Roseibium</taxon>
    </lineage>
</organism>